<accession>A0AAU8CCS9</accession>
<keyword evidence="2" id="KW-0378">Hydrolase</keyword>
<keyword evidence="2" id="KW-0540">Nuclease</keyword>
<dbReference type="InterPro" id="IPR003615">
    <property type="entry name" value="HNH_nuc"/>
</dbReference>
<dbReference type="Gene3D" id="1.10.260.40">
    <property type="entry name" value="lambda repressor-like DNA-binding domains"/>
    <property type="match status" value="1"/>
</dbReference>
<dbReference type="EMBL" id="CP159204">
    <property type="protein sequence ID" value="XCF16702.1"/>
    <property type="molecule type" value="Genomic_DNA"/>
</dbReference>
<feature type="domain" description="HNH nuclease" evidence="1">
    <location>
        <begin position="61"/>
        <end position="106"/>
    </location>
</feature>
<dbReference type="SUPFAM" id="SSF54060">
    <property type="entry name" value="His-Me finger endonucleases"/>
    <property type="match status" value="1"/>
</dbReference>
<dbReference type="CDD" id="cd00093">
    <property type="entry name" value="HTH_XRE"/>
    <property type="match status" value="1"/>
</dbReference>
<gene>
    <name evidence="2" type="ORF">ABSL23_01490</name>
</gene>
<dbReference type="Pfam" id="PF13392">
    <property type="entry name" value="HNH_3"/>
    <property type="match status" value="1"/>
</dbReference>
<evidence type="ECO:0000259" key="1">
    <source>
        <dbReference type="Pfam" id="PF13392"/>
    </source>
</evidence>
<dbReference type="GO" id="GO:0003677">
    <property type="term" value="F:DNA binding"/>
    <property type="evidence" value="ECO:0007669"/>
    <property type="project" value="InterPro"/>
</dbReference>
<dbReference type="KEGG" id="hanx:ABSL23_01490"/>
<dbReference type="RefSeq" id="WP_353634494.1">
    <property type="nucleotide sequence ID" value="NZ_CP159204.1"/>
</dbReference>
<dbReference type="GeneID" id="91107782"/>
<dbReference type="AlphaFoldDB" id="A0AAU8CCS9"/>
<sequence>MSTERPTSNSIAKAIPEDAAHTRERFWEKVDIADKDGCWEWQRATFPANGYGAFNIGGKAKYAHRIAYRMEIGSIPPSKQINHICDNPLCVNPSHLYCGTHQDNMRDAVKRGQHADSRPLETVREIRHRYNTEEITQRELADEYSISQSAVSKIVRGESYEFI</sequence>
<dbReference type="InterPro" id="IPR001387">
    <property type="entry name" value="Cro/C1-type_HTH"/>
</dbReference>
<dbReference type="InterPro" id="IPR010982">
    <property type="entry name" value="Lambda_DNA-bd_dom_sf"/>
</dbReference>
<keyword evidence="2" id="KW-0255">Endonuclease</keyword>
<dbReference type="GO" id="GO:0004519">
    <property type="term" value="F:endonuclease activity"/>
    <property type="evidence" value="ECO:0007669"/>
    <property type="project" value="UniProtKB-KW"/>
</dbReference>
<evidence type="ECO:0000313" key="2">
    <source>
        <dbReference type="EMBL" id="XCF16702.1"/>
    </source>
</evidence>
<dbReference type="InterPro" id="IPR044925">
    <property type="entry name" value="His-Me_finger_sf"/>
</dbReference>
<organism evidence="2">
    <name type="scientific">Halobacterium sp. NMX12-1</name>
    <dbReference type="NCBI Taxonomy" id="3166650"/>
    <lineage>
        <taxon>Archaea</taxon>
        <taxon>Methanobacteriati</taxon>
        <taxon>Methanobacteriota</taxon>
        <taxon>Stenosarchaea group</taxon>
        <taxon>Halobacteria</taxon>
        <taxon>Halobacteriales</taxon>
        <taxon>Halobacteriaceae</taxon>
        <taxon>Halobacterium</taxon>
    </lineage>
</organism>
<proteinExistence type="predicted"/>
<name>A0AAU8CCS9_9EURY</name>
<dbReference type="Gene3D" id="3.90.75.20">
    <property type="match status" value="1"/>
</dbReference>
<protein>
    <submittedName>
        <fullName evidence="2">HNH endonuclease</fullName>
    </submittedName>
</protein>
<reference evidence="2" key="1">
    <citation type="submission" date="2024-06" db="EMBL/GenBank/DDBJ databases">
        <title>Genome Sequence of an extremely halophilic archaeon isolated from Permian era halite, Salado Formation, Carlsbad, New Mexico: Halobacterium sp. strain NMX12-1.</title>
        <authorList>
            <person name="Sotoa L."/>
            <person name="DasSarma P."/>
            <person name="Anton B.P."/>
            <person name="Vincze T."/>
            <person name="Verma I."/>
            <person name="Eralp B."/>
            <person name="Powers D.W."/>
            <person name="Dozier B.L."/>
            <person name="Roberts R.J."/>
            <person name="DasSarma S."/>
        </authorList>
    </citation>
    <scope>NUCLEOTIDE SEQUENCE</scope>
    <source>
        <strain evidence="2">NMX12-1</strain>
    </source>
</reference>